<dbReference type="CDD" id="cd00037">
    <property type="entry name" value="CLECT"/>
    <property type="match status" value="1"/>
</dbReference>
<dbReference type="InterPro" id="IPR016187">
    <property type="entry name" value="CTDL_fold"/>
</dbReference>
<evidence type="ECO:0008006" key="5">
    <source>
        <dbReference type="Google" id="ProtNLM"/>
    </source>
</evidence>
<gene>
    <name evidence="3" type="ORF">CVLEPA_LOCUS29041</name>
</gene>
<reference evidence="3 4" key="1">
    <citation type="submission" date="2024-02" db="EMBL/GenBank/DDBJ databases">
        <authorList>
            <person name="Daric V."/>
            <person name="Darras S."/>
        </authorList>
    </citation>
    <scope>NUCLEOTIDE SEQUENCE [LARGE SCALE GENOMIC DNA]</scope>
</reference>
<feature type="signal peptide" evidence="2">
    <location>
        <begin position="1"/>
        <end position="20"/>
    </location>
</feature>
<organism evidence="3 4">
    <name type="scientific">Clavelina lepadiformis</name>
    <name type="common">Light-bulb sea squirt</name>
    <name type="synonym">Ascidia lepadiformis</name>
    <dbReference type="NCBI Taxonomy" id="159417"/>
    <lineage>
        <taxon>Eukaryota</taxon>
        <taxon>Metazoa</taxon>
        <taxon>Chordata</taxon>
        <taxon>Tunicata</taxon>
        <taxon>Ascidiacea</taxon>
        <taxon>Aplousobranchia</taxon>
        <taxon>Clavelinidae</taxon>
        <taxon>Clavelina</taxon>
    </lineage>
</organism>
<dbReference type="Gene3D" id="3.10.100.10">
    <property type="entry name" value="Mannose-Binding Protein A, subunit A"/>
    <property type="match status" value="1"/>
</dbReference>
<evidence type="ECO:0000256" key="1">
    <source>
        <dbReference type="SAM" id="MobiDB-lite"/>
    </source>
</evidence>
<dbReference type="EMBL" id="CAWYQH010000152">
    <property type="protein sequence ID" value="CAK8695821.1"/>
    <property type="molecule type" value="Genomic_DNA"/>
</dbReference>
<protein>
    <recommendedName>
        <fullName evidence="5">C-type lectin domain-containing protein</fullName>
    </recommendedName>
</protein>
<feature type="region of interest" description="Disordered" evidence="1">
    <location>
        <begin position="38"/>
        <end position="73"/>
    </location>
</feature>
<dbReference type="Proteomes" id="UP001642483">
    <property type="component" value="Unassembled WGS sequence"/>
</dbReference>
<sequence>MKLMMISLLLLTILIFSSNGQEYLTCLRNNDAFADLTNQDAPSNIRGPPGHPGKRGSSGEKGDKGMQGAPCTQDEEKVNEMKDHLVELQQQLQVAFRKLSEVNNILQAQNNTINMNQVNIQYLCGVAHEDGWFASSNGYQYKMTISAQSWQESRILCRQMGGDLVAVGKKSCVKKNHI</sequence>
<evidence type="ECO:0000313" key="4">
    <source>
        <dbReference type="Proteomes" id="UP001642483"/>
    </source>
</evidence>
<dbReference type="SUPFAM" id="SSF56436">
    <property type="entry name" value="C-type lectin-like"/>
    <property type="match status" value="1"/>
</dbReference>
<keyword evidence="2" id="KW-0732">Signal</keyword>
<keyword evidence="4" id="KW-1185">Reference proteome</keyword>
<evidence type="ECO:0000313" key="3">
    <source>
        <dbReference type="EMBL" id="CAK8695821.1"/>
    </source>
</evidence>
<accession>A0ABP0GXZ7</accession>
<dbReference type="InterPro" id="IPR016186">
    <property type="entry name" value="C-type_lectin-like/link_sf"/>
</dbReference>
<proteinExistence type="predicted"/>
<name>A0ABP0GXZ7_CLALP</name>
<evidence type="ECO:0000256" key="2">
    <source>
        <dbReference type="SAM" id="SignalP"/>
    </source>
</evidence>
<comment type="caution">
    <text evidence="3">The sequence shown here is derived from an EMBL/GenBank/DDBJ whole genome shotgun (WGS) entry which is preliminary data.</text>
</comment>
<feature type="chain" id="PRO_5047124206" description="C-type lectin domain-containing protein" evidence="2">
    <location>
        <begin position="21"/>
        <end position="178"/>
    </location>
</feature>